<name>A0ABT6CPJ1_9SPHN</name>
<accession>A0ABT6CPJ1</accession>
<reference evidence="1 2" key="1">
    <citation type="submission" date="2023-03" db="EMBL/GenBank/DDBJ databases">
        <title>Novosphingobium cyanobacteriorum sp. nov., isolated from a eutrophic reservoir during the Microcystis bloom period.</title>
        <authorList>
            <person name="Kang M."/>
            <person name="Le V."/>
            <person name="Ko S.-R."/>
            <person name="Lee S.-A."/>
            <person name="Ahn C.-Y."/>
        </authorList>
    </citation>
    <scope>NUCLEOTIDE SEQUENCE [LARGE SCALE GENOMIC DNA]</scope>
    <source>
        <strain evidence="1 2">HBC54</strain>
    </source>
</reference>
<proteinExistence type="predicted"/>
<dbReference type="RefSeq" id="WP_277280873.1">
    <property type="nucleotide sequence ID" value="NZ_JAROCY010000050.1"/>
</dbReference>
<protein>
    <submittedName>
        <fullName evidence="1">Uncharacterized protein</fullName>
    </submittedName>
</protein>
<dbReference type="EMBL" id="JAROCY010000050">
    <property type="protein sequence ID" value="MDF8335845.1"/>
    <property type="molecule type" value="Genomic_DNA"/>
</dbReference>
<organism evidence="1 2">
    <name type="scientific">Novosphingobium cyanobacteriorum</name>
    <dbReference type="NCBI Taxonomy" id="3024215"/>
    <lineage>
        <taxon>Bacteria</taxon>
        <taxon>Pseudomonadati</taxon>
        <taxon>Pseudomonadota</taxon>
        <taxon>Alphaproteobacteria</taxon>
        <taxon>Sphingomonadales</taxon>
        <taxon>Sphingomonadaceae</taxon>
        <taxon>Novosphingobium</taxon>
    </lineage>
</organism>
<sequence>MKTFNTLANAAHAAPATQHFTFFDIETHWDEVLHDNYCFIQHSESWPPRIGTRRIHAAAAFDLALAGDGAITCERIASWTMSHDGGGYQTSQGSSCRLPAPASSLTPVTAIDPCVSAAFLWTTLWVTRVFCARWLRAGAGRMIVIWSVHFRVPQQGTLDI</sequence>
<evidence type="ECO:0000313" key="1">
    <source>
        <dbReference type="EMBL" id="MDF8335845.1"/>
    </source>
</evidence>
<gene>
    <name evidence="1" type="ORF">POM99_21810</name>
</gene>
<evidence type="ECO:0000313" key="2">
    <source>
        <dbReference type="Proteomes" id="UP001222770"/>
    </source>
</evidence>
<comment type="caution">
    <text evidence="1">The sequence shown here is derived from an EMBL/GenBank/DDBJ whole genome shotgun (WGS) entry which is preliminary data.</text>
</comment>
<keyword evidence="2" id="KW-1185">Reference proteome</keyword>
<dbReference type="Proteomes" id="UP001222770">
    <property type="component" value="Unassembled WGS sequence"/>
</dbReference>